<name>F9XR77_ZYMTI</name>
<proteinExistence type="predicted"/>
<dbReference type="HOGENOM" id="CLU_863836_0_0_1"/>
<organism evidence="2 3">
    <name type="scientific">Zymoseptoria tritici (strain CBS 115943 / IPO323)</name>
    <name type="common">Speckled leaf blotch fungus</name>
    <name type="synonym">Septoria tritici</name>
    <dbReference type="NCBI Taxonomy" id="336722"/>
    <lineage>
        <taxon>Eukaryota</taxon>
        <taxon>Fungi</taxon>
        <taxon>Dikarya</taxon>
        <taxon>Ascomycota</taxon>
        <taxon>Pezizomycotina</taxon>
        <taxon>Dothideomycetes</taxon>
        <taxon>Dothideomycetidae</taxon>
        <taxon>Mycosphaerellales</taxon>
        <taxon>Mycosphaerellaceae</taxon>
        <taxon>Zymoseptoria</taxon>
    </lineage>
</organism>
<evidence type="ECO:0000313" key="3">
    <source>
        <dbReference type="Proteomes" id="UP000008062"/>
    </source>
</evidence>
<protein>
    <submittedName>
        <fullName evidence="2">Uncharacterized protein</fullName>
    </submittedName>
</protein>
<gene>
    <name evidence="2" type="ORF">MYCGRDRAFT_97736</name>
</gene>
<dbReference type="InParanoid" id="F9XR77"/>
<feature type="region of interest" description="Disordered" evidence="1">
    <location>
        <begin position="87"/>
        <end position="106"/>
    </location>
</feature>
<sequence>MVRYCRSTPSASDTGTANGSVIPIKAVWSVSAEVFLSITLFTSCFQIPFQVGMSRFAALSSGPFISIDLQRTFLELFDELDPDMSSSSVPGIRTSTRLQMPSKPATPVNPLISDSKNNITIAAACDVENATSSSARLVRRTWKSWISNQSKSLKKKQTEAGYYLQSKLVKQQDQQVPTPVTRSDASRFSLLPRLCNSCDDLAFGTAQGKAWELALAGYPQKSTLSRPPPQLRYALHRVNVVAVGFIATAAAYQLNAGIDNGPRLRIIRPPLCPIPVLRTALPSSILPDRLRRYWPRQTTDLQLRISLRPTRPPSRISRPFAE</sequence>
<accession>F9XR77</accession>
<evidence type="ECO:0000313" key="2">
    <source>
        <dbReference type="EMBL" id="EGP82210.1"/>
    </source>
</evidence>
<dbReference type="AlphaFoldDB" id="F9XR77"/>
<keyword evidence="3" id="KW-1185">Reference proteome</keyword>
<dbReference type="EMBL" id="CM001211">
    <property type="protein sequence ID" value="EGP82210.1"/>
    <property type="molecule type" value="Genomic_DNA"/>
</dbReference>
<evidence type="ECO:0000256" key="1">
    <source>
        <dbReference type="SAM" id="MobiDB-lite"/>
    </source>
</evidence>
<reference evidence="2 3" key="1">
    <citation type="journal article" date="2011" name="PLoS Genet.">
        <title>Finished genome of the fungal wheat pathogen Mycosphaerella graminicola reveals dispensome structure, chromosome plasticity, and stealth pathogenesis.</title>
        <authorList>
            <person name="Goodwin S.B."/>
            <person name="Ben M'barek S."/>
            <person name="Dhillon B."/>
            <person name="Wittenberg A.H.J."/>
            <person name="Crane C.F."/>
            <person name="Hane J.K."/>
            <person name="Foster A.J."/>
            <person name="Van der Lee T.A.J."/>
            <person name="Grimwood J."/>
            <person name="Aerts A."/>
            <person name="Antoniw J."/>
            <person name="Bailey A."/>
            <person name="Bluhm B."/>
            <person name="Bowler J."/>
            <person name="Bristow J."/>
            <person name="van der Burgt A."/>
            <person name="Canto-Canche B."/>
            <person name="Churchill A.C.L."/>
            <person name="Conde-Ferraez L."/>
            <person name="Cools H.J."/>
            <person name="Coutinho P.M."/>
            <person name="Csukai M."/>
            <person name="Dehal P."/>
            <person name="De Wit P."/>
            <person name="Donzelli B."/>
            <person name="van de Geest H.C."/>
            <person name="van Ham R.C.H.J."/>
            <person name="Hammond-Kosack K.E."/>
            <person name="Henrissat B."/>
            <person name="Kilian A."/>
            <person name="Kobayashi A.K."/>
            <person name="Koopmann E."/>
            <person name="Kourmpetis Y."/>
            <person name="Kuzniar A."/>
            <person name="Lindquist E."/>
            <person name="Lombard V."/>
            <person name="Maliepaard C."/>
            <person name="Martins N."/>
            <person name="Mehrabi R."/>
            <person name="Nap J.P.H."/>
            <person name="Ponomarenko A."/>
            <person name="Rudd J.J."/>
            <person name="Salamov A."/>
            <person name="Schmutz J."/>
            <person name="Schouten H.J."/>
            <person name="Shapiro H."/>
            <person name="Stergiopoulos I."/>
            <person name="Torriani S.F.F."/>
            <person name="Tu H."/>
            <person name="de Vries R.P."/>
            <person name="Waalwijk C."/>
            <person name="Ware S.B."/>
            <person name="Wiebenga A."/>
            <person name="Zwiers L.-H."/>
            <person name="Oliver R.P."/>
            <person name="Grigoriev I.V."/>
            <person name="Kema G.H.J."/>
        </authorList>
    </citation>
    <scope>NUCLEOTIDE SEQUENCE [LARGE SCALE GENOMIC DNA]</scope>
    <source>
        <strain evidence="3">CBS 115943 / IPO323</strain>
    </source>
</reference>
<dbReference type="GeneID" id="13399936"/>
<dbReference type="RefSeq" id="XP_003847234.1">
    <property type="nucleotide sequence ID" value="XM_003847186.1"/>
</dbReference>
<dbReference type="Proteomes" id="UP000008062">
    <property type="component" value="Chromosome 16"/>
</dbReference>
<dbReference type="KEGG" id="ztr:MYCGRDRAFT_97736"/>
<feature type="compositionally biased region" description="Polar residues" evidence="1">
    <location>
        <begin position="87"/>
        <end position="99"/>
    </location>
</feature>